<dbReference type="Gene3D" id="1.20.58.1030">
    <property type="match status" value="2"/>
</dbReference>
<gene>
    <name evidence="1" type="ORF">EPI10_031034</name>
</gene>
<dbReference type="PANTHER" id="PTHR21206:SF0">
    <property type="entry name" value="DNA REPLICATION COMPLEX GINS PROTEIN SLD5"/>
    <property type="match status" value="1"/>
</dbReference>
<dbReference type="OrthoDB" id="338231at2759"/>
<dbReference type="GO" id="GO:0000727">
    <property type="term" value="P:double-strand break repair via break-induced replication"/>
    <property type="evidence" value="ECO:0007669"/>
    <property type="project" value="TreeGrafter"/>
</dbReference>
<evidence type="ECO:0000313" key="2">
    <source>
        <dbReference type="Proteomes" id="UP000325315"/>
    </source>
</evidence>
<evidence type="ECO:0000313" key="1">
    <source>
        <dbReference type="EMBL" id="KAA3487193.1"/>
    </source>
</evidence>
<reference evidence="2" key="1">
    <citation type="journal article" date="2019" name="Plant Biotechnol. J.">
        <title>Genome sequencing of the Australian wild diploid species Gossypium australe highlights disease resistance and delayed gland morphogenesis.</title>
        <authorList>
            <person name="Cai Y."/>
            <person name="Cai X."/>
            <person name="Wang Q."/>
            <person name="Wang P."/>
            <person name="Zhang Y."/>
            <person name="Cai C."/>
            <person name="Xu Y."/>
            <person name="Wang K."/>
            <person name="Zhou Z."/>
            <person name="Wang C."/>
            <person name="Geng S."/>
            <person name="Li B."/>
            <person name="Dong Q."/>
            <person name="Hou Y."/>
            <person name="Wang H."/>
            <person name="Ai P."/>
            <person name="Liu Z."/>
            <person name="Yi F."/>
            <person name="Sun M."/>
            <person name="An G."/>
            <person name="Cheng J."/>
            <person name="Zhang Y."/>
            <person name="Shi Q."/>
            <person name="Xie Y."/>
            <person name="Shi X."/>
            <person name="Chang Y."/>
            <person name="Huang F."/>
            <person name="Chen Y."/>
            <person name="Hong S."/>
            <person name="Mi L."/>
            <person name="Sun Q."/>
            <person name="Zhang L."/>
            <person name="Zhou B."/>
            <person name="Peng R."/>
            <person name="Zhang X."/>
            <person name="Liu F."/>
        </authorList>
    </citation>
    <scope>NUCLEOTIDE SEQUENCE [LARGE SCALE GENOMIC DNA]</scope>
    <source>
        <strain evidence="2">cv. PA1801</strain>
    </source>
</reference>
<dbReference type="GO" id="GO:0000811">
    <property type="term" value="C:GINS complex"/>
    <property type="evidence" value="ECO:0007669"/>
    <property type="project" value="TreeGrafter"/>
</dbReference>
<dbReference type="AlphaFoldDB" id="A0A5B6X0E5"/>
<dbReference type="EMBL" id="SMMG02000001">
    <property type="protein sequence ID" value="KAA3487193.1"/>
    <property type="molecule type" value="Genomic_DNA"/>
</dbReference>
<dbReference type="Proteomes" id="UP000325315">
    <property type="component" value="Unassembled WGS sequence"/>
</dbReference>
<dbReference type="PANTHER" id="PTHR21206">
    <property type="entry name" value="SLD5 PROTEIN"/>
    <property type="match status" value="1"/>
</dbReference>
<proteinExistence type="predicted"/>
<keyword evidence="2" id="KW-1185">Reference proteome</keyword>
<dbReference type="GO" id="GO:0006261">
    <property type="term" value="P:DNA-templated DNA replication"/>
    <property type="evidence" value="ECO:0007669"/>
    <property type="project" value="InterPro"/>
</dbReference>
<sequence length="214" mass="24260">MEKKAKEREGTTGETILKASSFNKLSTETIKTSKALFITTFGHHLPPAANLRCSQIKPETTNLGCSENPSSAVPHLLISKHEETIDDFVESGHDPLIASLYQMDLDRAQFLLRSYLRVQLQKEPAFNIRGKVYRKCIRDIGKHLEETVLSKLPDNYQSVLKQSIISREDDMVPKPQLDTFVVAKCERATRPLYLDGSRQFASFDSRQFTILTCL</sequence>
<name>A0A5B6X0E5_9ROSI</name>
<organism evidence="1 2">
    <name type="scientific">Gossypium australe</name>
    <dbReference type="NCBI Taxonomy" id="47621"/>
    <lineage>
        <taxon>Eukaryota</taxon>
        <taxon>Viridiplantae</taxon>
        <taxon>Streptophyta</taxon>
        <taxon>Embryophyta</taxon>
        <taxon>Tracheophyta</taxon>
        <taxon>Spermatophyta</taxon>
        <taxon>Magnoliopsida</taxon>
        <taxon>eudicotyledons</taxon>
        <taxon>Gunneridae</taxon>
        <taxon>Pentapetalae</taxon>
        <taxon>rosids</taxon>
        <taxon>malvids</taxon>
        <taxon>Malvales</taxon>
        <taxon>Malvaceae</taxon>
        <taxon>Malvoideae</taxon>
        <taxon>Gossypium</taxon>
    </lineage>
</organism>
<accession>A0A5B6X0E5</accession>
<dbReference type="SUPFAM" id="SSF158573">
    <property type="entry name" value="GINS helical bundle-like"/>
    <property type="match status" value="1"/>
</dbReference>
<dbReference type="InterPro" id="IPR036224">
    <property type="entry name" value="GINS_bundle-like_dom_sf"/>
</dbReference>
<comment type="caution">
    <text evidence="1">The sequence shown here is derived from an EMBL/GenBank/DDBJ whole genome shotgun (WGS) entry which is preliminary data.</text>
</comment>
<protein>
    <submittedName>
        <fullName evidence="1">DNA replication complex GINS protein SLD5 isoform X2</fullName>
    </submittedName>
</protein>
<dbReference type="InterPro" id="IPR008591">
    <property type="entry name" value="GINS_Sld5"/>
</dbReference>